<keyword evidence="2" id="KW-0004">4Fe-4S</keyword>
<reference evidence="10" key="1">
    <citation type="journal article" date="2019" name="Int. J. Syst. Evol. Microbiol.">
        <title>The Global Catalogue of Microorganisms (GCM) 10K type strain sequencing project: providing services to taxonomists for standard genome sequencing and annotation.</title>
        <authorList>
            <consortium name="The Broad Institute Genomics Platform"/>
            <consortium name="The Broad Institute Genome Sequencing Center for Infectious Disease"/>
            <person name="Wu L."/>
            <person name="Ma J."/>
        </authorList>
    </citation>
    <scope>NUCLEOTIDE SEQUENCE [LARGE SCALE GENOMIC DNA]</scope>
    <source>
        <strain evidence="10">JCM 18657</strain>
    </source>
</reference>
<dbReference type="InterPro" id="IPR013785">
    <property type="entry name" value="Aldolase_TIM"/>
</dbReference>
<evidence type="ECO:0000313" key="9">
    <source>
        <dbReference type="EMBL" id="MFC7751428.1"/>
    </source>
</evidence>
<evidence type="ECO:0000256" key="5">
    <source>
        <dbReference type="ARBA" id="ARBA00022898"/>
    </source>
</evidence>
<dbReference type="PROSITE" id="PS51918">
    <property type="entry name" value="RADICAL_SAM"/>
    <property type="match status" value="1"/>
</dbReference>
<keyword evidence="10" id="KW-1185">Reference proteome</keyword>
<dbReference type="SFLD" id="SFLDG01070">
    <property type="entry name" value="PLP-dependent"/>
    <property type="match status" value="1"/>
</dbReference>
<dbReference type="InterPro" id="IPR003739">
    <property type="entry name" value="Lys_aminomutase/Glu_NH3_mut"/>
</dbReference>
<keyword evidence="4" id="KW-0479">Metal-binding</keyword>
<evidence type="ECO:0000256" key="7">
    <source>
        <dbReference type="ARBA" id="ARBA00023014"/>
    </source>
</evidence>
<dbReference type="SUPFAM" id="SSF102114">
    <property type="entry name" value="Radical SAM enzymes"/>
    <property type="match status" value="1"/>
</dbReference>
<dbReference type="Pfam" id="PF04055">
    <property type="entry name" value="Radical_SAM"/>
    <property type="match status" value="1"/>
</dbReference>
<organism evidence="9 10">
    <name type="scientific">Paenibacillus thermoaerophilus</name>
    <dbReference type="NCBI Taxonomy" id="1215385"/>
    <lineage>
        <taxon>Bacteria</taxon>
        <taxon>Bacillati</taxon>
        <taxon>Bacillota</taxon>
        <taxon>Bacilli</taxon>
        <taxon>Bacillales</taxon>
        <taxon>Paenibacillaceae</taxon>
        <taxon>Paenibacillus</taxon>
    </lineage>
</organism>
<comment type="caution">
    <text evidence="9">The sequence shown here is derived from an EMBL/GenBank/DDBJ whole genome shotgun (WGS) entry which is preliminary data.</text>
</comment>
<dbReference type="EMBL" id="JBHTGQ010000043">
    <property type="protein sequence ID" value="MFC7751428.1"/>
    <property type="molecule type" value="Genomic_DNA"/>
</dbReference>
<dbReference type="Proteomes" id="UP001596528">
    <property type="component" value="Unassembled WGS sequence"/>
</dbReference>
<name>A0ABW2V856_9BACL</name>
<evidence type="ECO:0000256" key="1">
    <source>
        <dbReference type="ARBA" id="ARBA00001933"/>
    </source>
</evidence>
<comment type="cofactor">
    <cofactor evidence="1">
        <name>pyridoxal 5'-phosphate</name>
        <dbReference type="ChEBI" id="CHEBI:597326"/>
    </cofactor>
</comment>
<dbReference type="Gene3D" id="3.20.20.70">
    <property type="entry name" value="Aldolase class I"/>
    <property type="match status" value="1"/>
</dbReference>
<accession>A0ABW2V856</accession>
<evidence type="ECO:0000256" key="2">
    <source>
        <dbReference type="ARBA" id="ARBA00022485"/>
    </source>
</evidence>
<protein>
    <submittedName>
        <fullName evidence="9">KamA family radical SAM protein</fullName>
    </submittedName>
</protein>
<dbReference type="NCBIfam" id="TIGR00238">
    <property type="entry name" value="KamA family radical SAM protein"/>
    <property type="match status" value="1"/>
</dbReference>
<dbReference type="PANTHER" id="PTHR30538">
    <property type="entry name" value="LYSINE 2,3-AMINOMUTASE-RELATED"/>
    <property type="match status" value="1"/>
</dbReference>
<evidence type="ECO:0000313" key="10">
    <source>
        <dbReference type="Proteomes" id="UP001596528"/>
    </source>
</evidence>
<dbReference type="RefSeq" id="WP_138790409.1">
    <property type="nucleotide sequence ID" value="NZ_JBHTGQ010000043.1"/>
</dbReference>
<dbReference type="SFLD" id="SFLDS00029">
    <property type="entry name" value="Radical_SAM"/>
    <property type="match status" value="1"/>
</dbReference>
<dbReference type="InterPro" id="IPR058240">
    <property type="entry name" value="rSAM_sf"/>
</dbReference>
<evidence type="ECO:0000259" key="8">
    <source>
        <dbReference type="PROSITE" id="PS51918"/>
    </source>
</evidence>
<gene>
    <name evidence="9" type="ORF">ACFQWB_16025</name>
</gene>
<proteinExistence type="predicted"/>
<dbReference type="InterPro" id="IPR007197">
    <property type="entry name" value="rSAM"/>
</dbReference>
<keyword evidence="6" id="KW-0408">Iron</keyword>
<keyword evidence="7" id="KW-0411">Iron-sulfur</keyword>
<evidence type="ECO:0000256" key="4">
    <source>
        <dbReference type="ARBA" id="ARBA00022723"/>
    </source>
</evidence>
<evidence type="ECO:0000256" key="6">
    <source>
        <dbReference type="ARBA" id="ARBA00023004"/>
    </source>
</evidence>
<feature type="domain" description="Radical SAM core" evidence="8">
    <location>
        <begin position="85"/>
        <end position="304"/>
    </location>
</feature>
<evidence type="ECO:0000256" key="3">
    <source>
        <dbReference type="ARBA" id="ARBA00022691"/>
    </source>
</evidence>
<keyword evidence="3" id="KW-0949">S-adenosyl-L-methionine</keyword>
<sequence>MPQPKYITDIDKITAIPEEERRRLKAITDKFVFRVNDYYLNLIDWNDPHDPIRKLVIPNEGELAEYGRWDASDEDTNYVVPGCQHKYKTTVLLIVSEVCGAYCRYCFRKRLFRNDVKEAMSDVEPGLQYIAAHPEINNVLLTGGDSLILATAKLRMILERLREIEHVKIIRLGSKIPVFNPMRIYEDAELLELLREHSTPEKRIYVMAHINHPREITEEARRGFQALHDAGVIVVNQTPVLRGINDDPGVLAELLDRLSWSGITPYYFFVNRPVAGNRDFVLPLEKVYRLVEEAKARTSGLGKRVRLSMSHTSGKIEILAIENGKAYLKYHQSRDGEYGKFMVLDCPPEAAWFDDLPGSEKYWTKPVKRTDAVVSVNELPDMPQRMALRKQAREGQTAVRQKV</sequence>
<keyword evidence="5" id="KW-0663">Pyridoxal phosphate</keyword>
<dbReference type="PANTHER" id="PTHR30538:SF0">
    <property type="entry name" value="L-LYSINE 2,3-AMINOMUTASE AQ_1632-RELATED"/>
    <property type="match status" value="1"/>
</dbReference>